<dbReference type="InterPro" id="IPR036249">
    <property type="entry name" value="Thioredoxin-like_sf"/>
</dbReference>
<proteinExistence type="predicted"/>
<sequence length="64" mass="7226">MRSASDSVDLFTYYRSTSSHRVRIALALKGLDHTVIPVNLMRVADVYLLPRLYAARRYGAGLEV</sequence>
<dbReference type="AlphaFoldDB" id="A0A0P9L753"/>
<gene>
    <name evidence="2" type="ORF">ALO81_00443</name>
</gene>
<dbReference type="InterPro" id="IPR004045">
    <property type="entry name" value="Glutathione_S-Trfase_N"/>
</dbReference>
<evidence type="ECO:0000259" key="1">
    <source>
        <dbReference type="PROSITE" id="PS50404"/>
    </source>
</evidence>
<dbReference type="SUPFAM" id="SSF52833">
    <property type="entry name" value="Thioredoxin-like"/>
    <property type="match status" value="1"/>
</dbReference>
<evidence type="ECO:0000313" key="2">
    <source>
        <dbReference type="EMBL" id="KPW72360.1"/>
    </source>
</evidence>
<accession>A0A0P9L753</accession>
<dbReference type="Gene3D" id="3.40.30.10">
    <property type="entry name" value="Glutaredoxin"/>
    <property type="match status" value="1"/>
</dbReference>
<feature type="domain" description="GST N-terminal" evidence="1">
    <location>
        <begin position="6"/>
        <end position="64"/>
    </location>
</feature>
<comment type="caution">
    <text evidence="2">The sequence shown here is derived from an EMBL/GenBank/DDBJ whole genome shotgun (WGS) entry which is preliminary data.</text>
</comment>
<protein>
    <submittedName>
        <fullName evidence="2">Maleylacetoacetate isomerase</fullName>
    </submittedName>
</protein>
<dbReference type="PATRIC" id="fig|86840.3.peg.717"/>
<organism evidence="2 3">
    <name type="scientific">Pseudomonas cannabina</name>
    <dbReference type="NCBI Taxonomy" id="86840"/>
    <lineage>
        <taxon>Bacteria</taxon>
        <taxon>Pseudomonadati</taxon>
        <taxon>Pseudomonadota</taxon>
        <taxon>Gammaproteobacteria</taxon>
        <taxon>Pseudomonadales</taxon>
        <taxon>Pseudomonadaceae</taxon>
        <taxon>Pseudomonas</taxon>
    </lineage>
</organism>
<reference evidence="2 3" key="1">
    <citation type="submission" date="2015-09" db="EMBL/GenBank/DDBJ databases">
        <title>Genome announcement of multiple Pseudomonas syringae strains.</title>
        <authorList>
            <person name="Thakur S."/>
            <person name="Wang P.W."/>
            <person name="Gong Y."/>
            <person name="Weir B.S."/>
            <person name="Guttman D.S."/>
        </authorList>
    </citation>
    <scope>NUCLEOTIDE SEQUENCE [LARGE SCALE GENOMIC DNA]</scope>
    <source>
        <strain evidence="2 3">ICMP2823</strain>
    </source>
</reference>
<dbReference type="Proteomes" id="UP000050564">
    <property type="component" value="Unassembled WGS sequence"/>
</dbReference>
<dbReference type="GO" id="GO:0016853">
    <property type="term" value="F:isomerase activity"/>
    <property type="evidence" value="ECO:0007669"/>
    <property type="project" value="UniProtKB-KW"/>
</dbReference>
<name>A0A0P9L753_PSECA</name>
<keyword evidence="2" id="KW-0413">Isomerase</keyword>
<dbReference type="EMBL" id="LJPX01000337">
    <property type="protein sequence ID" value="KPW72360.1"/>
    <property type="molecule type" value="Genomic_DNA"/>
</dbReference>
<dbReference type="PROSITE" id="PS50404">
    <property type="entry name" value="GST_NTER"/>
    <property type="match status" value="1"/>
</dbReference>
<evidence type="ECO:0000313" key="3">
    <source>
        <dbReference type="Proteomes" id="UP000050564"/>
    </source>
</evidence>